<feature type="region of interest" description="Disordered" evidence="1">
    <location>
        <begin position="289"/>
        <end position="331"/>
    </location>
</feature>
<proteinExistence type="predicted"/>
<protein>
    <submittedName>
        <fullName evidence="2">Uncharacterized protein</fullName>
    </submittedName>
</protein>
<gene>
    <name evidence="2" type="ORF">OC842_006827</name>
</gene>
<name>A0AAN6JH92_9BASI</name>
<keyword evidence="3" id="KW-1185">Reference proteome</keyword>
<dbReference type="EMBL" id="JAPDMQ010000688">
    <property type="protein sequence ID" value="KAK0521294.1"/>
    <property type="molecule type" value="Genomic_DNA"/>
</dbReference>
<evidence type="ECO:0000313" key="3">
    <source>
        <dbReference type="Proteomes" id="UP001176521"/>
    </source>
</evidence>
<organism evidence="2 3">
    <name type="scientific">Tilletia horrida</name>
    <dbReference type="NCBI Taxonomy" id="155126"/>
    <lineage>
        <taxon>Eukaryota</taxon>
        <taxon>Fungi</taxon>
        <taxon>Dikarya</taxon>
        <taxon>Basidiomycota</taxon>
        <taxon>Ustilaginomycotina</taxon>
        <taxon>Exobasidiomycetes</taxon>
        <taxon>Tilletiales</taxon>
        <taxon>Tilletiaceae</taxon>
        <taxon>Tilletia</taxon>
    </lineage>
</organism>
<dbReference type="Proteomes" id="UP001176521">
    <property type="component" value="Unassembled WGS sequence"/>
</dbReference>
<comment type="caution">
    <text evidence="2">The sequence shown here is derived from an EMBL/GenBank/DDBJ whole genome shotgun (WGS) entry which is preliminary data.</text>
</comment>
<feature type="region of interest" description="Disordered" evidence="1">
    <location>
        <begin position="123"/>
        <end position="144"/>
    </location>
</feature>
<accession>A0AAN6JH92</accession>
<evidence type="ECO:0000313" key="2">
    <source>
        <dbReference type="EMBL" id="KAK0521294.1"/>
    </source>
</evidence>
<reference evidence="2" key="1">
    <citation type="journal article" date="2023" name="PhytoFront">
        <title>Draft Genome Resources of Seven Strains of Tilletia horrida, Causal Agent of Kernel Smut of Rice.</title>
        <authorList>
            <person name="Khanal S."/>
            <person name="Antony Babu S."/>
            <person name="Zhou X.G."/>
        </authorList>
    </citation>
    <scope>NUCLEOTIDE SEQUENCE</scope>
    <source>
        <strain evidence="2">TX3</strain>
    </source>
</reference>
<evidence type="ECO:0000256" key="1">
    <source>
        <dbReference type="SAM" id="MobiDB-lite"/>
    </source>
</evidence>
<sequence length="331" mass="35636">MDEEELDAFDGLGDVPTHNAFERLVEALRAYSGMVRSSSQNTAESTTTDVPELAAPKEALDLQVESLTLPVLVSTGAGASGGSLKAPSSITPSRTASITFVPKPMLSESSHESAPRTAKVARLQHQHHGHAQQGRRSPRSISGFHIGNWGRKDTEMLNLAGPEMMGLAILPSQPPPSRSSSSSSSSLAATRLFNSIARRSKTSLKNLSQTFEACVTSTERVVLRASMKLRRSSMSDELGRGNGNAGAESASLLLHLPQCPPPPPLRQRPQQTRTVCLLRPSSTPATTIWTTHRARLQHRQQPDPPYRRSEGNYAALPSTPVPAQPGTHHSE</sequence>
<dbReference type="AlphaFoldDB" id="A0AAN6JH92"/>